<dbReference type="PANTHER" id="PTHR30537:SF74">
    <property type="entry name" value="HTH-TYPE TRANSCRIPTIONAL REGULATOR TRPI"/>
    <property type="match status" value="1"/>
</dbReference>
<evidence type="ECO:0000256" key="1">
    <source>
        <dbReference type="ARBA" id="ARBA00009437"/>
    </source>
</evidence>
<keyword evidence="3" id="KW-0238">DNA-binding</keyword>
<sequence length="282" mass="31326">MTTAAVGQQIRGLEDYVGCQLFVRKPSGAIPTKAAISVASELTAGFGSIGTVLERLKEPVLDNRLSVSTSLAIAECWLTPRLPNFYAICDKFDLRIDTTHRLVDLRSEEFDFVIRFGPEPDNSQESVFLFDGCVVPICTPEFAAQYGLSESTKSLTGVPLIHVKEETTDPGWLNWENWGKKYGFEHEERSAIPEFPRLSSGLRGAKEGLGLVLCGMVESFSTLTEGSMVMPFGGKSATRSEFSYRLVSLRGRARSKTQNDFRDWMAAEAETYRREVDLLLDS</sequence>
<comment type="similarity">
    <text evidence="1">Belongs to the LysR transcriptional regulatory family.</text>
</comment>
<evidence type="ECO:0000256" key="4">
    <source>
        <dbReference type="ARBA" id="ARBA00023163"/>
    </source>
</evidence>
<evidence type="ECO:0000313" key="7">
    <source>
        <dbReference type="Proteomes" id="UP000606730"/>
    </source>
</evidence>
<dbReference type="AlphaFoldDB" id="A0A917AN80"/>
<dbReference type="InterPro" id="IPR000847">
    <property type="entry name" value="LysR_HTH_N"/>
</dbReference>
<gene>
    <name evidence="6" type="ORF">GCM10011517_31380</name>
</gene>
<dbReference type="EMBL" id="BMKN01000003">
    <property type="protein sequence ID" value="GGE61541.1"/>
    <property type="molecule type" value="Genomic_DNA"/>
</dbReference>
<dbReference type="Proteomes" id="UP000606730">
    <property type="component" value="Unassembled WGS sequence"/>
</dbReference>
<comment type="caution">
    <text evidence="6">The sequence shown here is derived from an EMBL/GenBank/DDBJ whole genome shotgun (WGS) entry which is preliminary data.</text>
</comment>
<dbReference type="GO" id="GO:0006351">
    <property type="term" value="P:DNA-templated transcription"/>
    <property type="evidence" value="ECO:0007669"/>
    <property type="project" value="TreeGrafter"/>
</dbReference>
<evidence type="ECO:0000256" key="3">
    <source>
        <dbReference type="ARBA" id="ARBA00023125"/>
    </source>
</evidence>
<dbReference type="PROSITE" id="PS50931">
    <property type="entry name" value="HTH_LYSR"/>
    <property type="match status" value="1"/>
</dbReference>
<keyword evidence="4" id="KW-0804">Transcription</keyword>
<evidence type="ECO:0000313" key="6">
    <source>
        <dbReference type="EMBL" id="GGE61541.1"/>
    </source>
</evidence>
<dbReference type="InterPro" id="IPR005119">
    <property type="entry name" value="LysR_subst-bd"/>
</dbReference>
<dbReference type="Pfam" id="PF00126">
    <property type="entry name" value="HTH_1"/>
    <property type="match status" value="1"/>
</dbReference>
<accession>A0A917AN80</accession>
<evidence type="ECO:0000259" key="5">
    <source>
        <dbReference type="PROSITE" id="PS50931"/>
    </source>
</evidence>
<keyword evidence="2" id="KW-0805">Transcription regulation</keyword>
<reference evidence="6" key="2">
    <citation type="submission" date="2020-09" db="EMBL/GenBank/DDBJ databases">
        <authorList>
            <person name="Sun Q."/>
            <person name="Zhou Y."/>
        </authorList>
    </citation>
    <scope>NUCLEOTIDE SEQUENCE</scope>
    <source>
        <strain evidence="6">CGMCC 1.16012</strain>
    </source>
</reference>
<reference evidence="6" key="1">
    <citation type="journal article" date="2014" name="Int. J. Syst. Evol. Microbiol.">
        <title>Complete genome sequence of Corynebacterium casei LMG S-19264T (=DSM 44701T), isolated from a smear-ripened cheese.</title>
        <authorList>
            <consortium name="US DOE Joint Genome Institute (JGI-PGF)"/>
            <person name="Walter F."/>
            <person name="Albersmeier A."/>
            <person name="Kalinowski J."/>
            <person name="Ruckert C."/>
        </authorList>
    </citation>
    <scope>NUCLEOTIDE SEQUENCE</scope>
    <source>
        <strain evidence="6">CGMCC 1.16012</strain>
    </source>
</reference>
<dbReference type="InterPro" id="IPR058163">
    <property type="entry name" value="LysR-type_TF_proteobact-type"/>
</dbReference>
<dbReference type="PANTHER" id="PTHR30537">
    <property type="entry name" value="HTH-TYPE TRANSCRIPTIONAL REGULATOR"/>
    <property type="match status" value="1"/>
</dbReference>
<dbReference type="InterPro" id="IPR036388">
    <property type="entry name" value="WH-like_DNA-bd_sf"/>
</dbReference>
<keyword evidence="7" id="KW-1185">Reference proteome</keyword>
<feature type="domain" description="HTH lysR-type" evidence="5">
    <location>
        <begin position="1"/>
        <end position="32"/>
    </location>
</feature>
<dbReference type="SUPFAM" id="SSF53850">
    <property type="entry name" value="Periplasmic binding protein-like II"/>
    <property type="match status" value="1"/>
</dbReference>
<proteinExistence type="inferred from homology"/>
<protein>
    <submittedName>
        <fullName evidence="6">LysR family transcriptional regulator</fullName>
    </submittedName>
</protein>
<evidence type="ECO:0000256" key="2">
    <source>
        <dbReference type="ARBA" id="ARBA00023015"/>
    </source>
</evidence>
<dbReference type="GO" id="GO:0003700">
    <property type="term" value="F:DNA-binding transcription factor activity"/>
    <property type="evidence" value="ECO:0007669"/>
    <property type="project" value="InterPro"/>
</dbReference>
<dbReference type="Gene3D" id="3.40.190.10">
    <property type="entry name" value="Periplasmic binding protein-like II"/>
    <property type="match status" value="2"/>
</dbReference>
<dbReference type="Pfam" id="PF03466">
    <property type="entry name" value="LysR_substrate"/>
    <property type="match status" value="1"/>
</dbReference>
<dbReference type="InterPro" id="IPR036390">
    <property type="entry name" value="WH_DNA-bd_sf"/>
</dbReference>
<organism evidence="6 7">
    <name type="scientific">Actibacterium pelagium</name>
    <dbReference type="NCBI Taxonomy" id="2029103"/>
    <lineage>
        <taxon>Bacteria</taxon>
        <taxon>Pseudomonadati</taxon>
        <taxon>Pseudomonadota</taxon>
        <taxon>Alphaproteobacteria</taxon>
        <taxon>Rhodobacterales</taxon>
        <taxon>Roseobacteraceae</taxon>
        <taxon>Actibacterium</taxon>
    </lineage>
</organism>
<dbReference type="SUPFAM" id="SSF46785">
    <property type="entry name" value="Winged helix' DNA-binding domain"/>
    <property type="match status" value="1"/>
</dbReference>
<dbReference type="Gene3D" id="1.10.10.10">
    <property type="entry name" value="Winged helix-like DNA-binding domain superfamily/Winged helix DNA-binding domain"/>
    <property type="match status" value="1"/>
</dbReference>
<dbReference type="GO" id="GO:0043565">
    <property type="term" value="F:sequence-specific DNA binding"/>
    <property type="evidence" value="ECO:0007669"/>
    <property type="project" value="TreeGrafter"/>
</dbReference>
<name>A0A917AN80_9RHOB</name>